<feature type="region of interest" description="Disordered" evidence="1">
    <location>
        <begin position="170"/>
        <end position="201"/>
    </location>
</feature>
<dbReference type="Proteomes" id="UP000030641">
    <property type="component" value="Unassembled WGS sequence"/>
</dbReference>
<dbReference type="OrthoDB" id="5279008at2759"/>
<dbReference type="HOGENOM" id="CLU_1360170_0_0_1"/>
<dbReference type="InParanoid" id="A0A074YK72"/>
<evidence type="ECO:0000313" key="2">
    <source>
        <dbReference type="EMBL" id="KEQ94487.1"/>
    </source>
</evidence>
<proteinExistence type="predicted"/>
<organism evidence="2 3">
    <name type="scientific">Aureobasidium subglaciale (strain EXF-2481)</name>
    <name type="common">Aureobasidium pullulans var. subglaciale</name>
    <dbReference type="NCBI Taxonomy" id="1043005"/>
    <lineage>
        <taxon>Eukaryota</taxon>
        <taxon>Fungi</taxon>
        <taxon>Dikarya</taxon>
        <taxon>Ascomycota</taxon>
        <taxon>Pezizomycotina</taxon>
        <taxon>Dothideomycetes</taxon>
        <taxon>Dothideomycetidae</taxon>
        <taxon>Dothideales</taxon>
        <taxon>Saccotheciaceae</taxon>
        <taxon>Aureobasidium</taxon>
    </lineage>
</organism>
<evidence type="ECO:0008006" key="4">
    <source>
        <dbReference type="Google" id="ProtNLM"/>
    </source>
</evidence>
<feature type="compositionally biased region" description="Polar residues" evidence="1">
    <location>
        <begin position="184"/>
        <end position="195"/>
    </location>
</feature>
<protein>
    <recommendedName>
        <fullName evidence="4">F-box domain-containing protein</fullName>
    </recommendedName>
</protein>
<dbReference type="EMBL" id="KL584762">
    <property type="protein sequence ID" value="KEQ94487.1"/>
    <property type="molecule type" value="Genomic_DNA"/>
</dbReference>
<reference evidence="2 3" key="1">
    <citation type="journal article" date="2014" name="BMC Genomics">
        <title>Genome sequencing of four Aureobasidium pullulans varieties: biotechnological potential, stress tolerance, and description of new species.</title>
        <authorList>
            <person name="Gostin Ar C."/>
            <person name="Ohm R.A."/>
            <person name="Kogej T."/>
            <person name="Sonjak S."/>
            <person name="Turk M."/>
            <person name="Zajc J."/>
            <person name="Zalar P."/>
            <person name="Grube M."/>
            <person name="Sun H."/>
            <person name="Han J."/>
            <person name="Sharma A."/>
            <person name="Chiniquy J."/>
            <person name="Ngan C.Y."/>
            <person name="Lipzen A."/>
            <person name="Barry K."/>
            <person name="Grigoriev I.V."/>
            <person name="Gunde-Cimerman N."/>
        </authorList>
    </citation>
    <scope>NUCLEOTIDE SEQUENCE [LARGE SCALE GENOMIC DNA]</scope>
    <source>
        <strain evidence="2 3">EXF-2481</strain>
    </source>
</reference>
<evidence type="ECO:0000313" key="3">
    <source>
        <dbReference type="Proteomes" id="UP000030641"/>
    </source>
</evidence>
<gene>
    <name evidence="2" type="ORF">AUEXF2481DRAFT_278783</name>
</gene>
<accession>A0A074YK72</accession>
<evidence type="ECO:0000256" key="1">
    <source>
        <dbReference type="SAM" id="MobiDB-lite"/>
    </source>
</evidence>
<name>A0A074YK72_AURSE</name>
<sequence length="201" mass="22245">MSAAPGTNHQPSVLNPPSVTTTSIHIPYLPNEVMCMVASHVDITDSPNLRLSAKVFREGTAARFARIYFQDRVYELSSVGLRALVKITEHPVFARHLNSVVIGFKDRRGTPKYCSLLDQAFSNLAANSNVISIGLRLLHATSKSGLVSIAYSRKTWQFFDKKMLAAARKETTATRSKTAKRSIQGHNQHETNNSEAHGRAR</sequence>
<keyword evidence="3" id="KW-1185">Reference proteome</keyword>
<dbReference type="GeneID" id="25363597"/>
<dbReference type="AlphaFoldDB" id="A0A074YK72"/>
<dbReference type="RefSeq" id="XP_013343029.1">
    <property type="nucleotide sequence ID" value="XM_013487575.1"/>
</dbReference>